<evidence type="ECO:0000259" key="1">
    <source>
        <dbReference type="Pfam" id="PF01890"/>
    </source>
</evidence>
<evidence type="ECO:0000313" key="4">
    <source>
        <dbReference type="EMBL" id="NQX48178.1"/>
    </source>
</evidence>
<protein>
    <submittedName>
        <fullName evidence="4">Cobalamin biosynthesis protein</fullName>
    </submittedName>
</protein>
<dbReference type="Pfam" id="PF11760">
    <property type="entry name" value="CbiG_N"/>
    <property type="match status" value="1"/>
</dbReference>
<gene>
    <name evidence="4" type="ORF">HQN87_22895</name>
</gene>
<feature type="domain" description="Cobalamin biosynthesis central region" evidence="3">
    <location>
        <begin position="142"/>
        <end position="228"/>
    </location>
</feature>
<dbReference type="Proteomes" id="UP000711047">
    <property type="component" value="Unassembled WGS sequence"/>
</dbReference>
<feature type="domain" description="Cobalamin synthesis G N-terminal" evidence="2">
    <location>
        <begin position="59"/>
        <end position="137"/>
    </location>
</feature>
<keyword evidence="5" id="KW-1185">Reference proteome</keyword>
<feature type="domain" description="CobE/GbiG C-terminal" evidence="1">
    <location>
        <begin position="251"/>
        <end position="368"/>
    </location>
</feature>
<dbReference type="InterPro" id="IPR038029">
    <property type="entry name" value="GbiG_N_sf"/>
</dbReference>
<accession>A0ABX2DU08</accession>
<organism evidence="4 5">
    <name type="scientific">Paenibacillus tritici</name>
    <dbReference type="NCBI Taxonomy" id="1873425"/>
    <lineage>
        <taxon>Bacteria</taxon>
        <taxon>Bacillati</taxon>
        <taxon>Bacillota</taxon>
        <taxon>Bacilli</taxon>
        <taxon>Bacillales</taxon>
        <taxon>Paenibacillaceae</taxon>
        <taxon>Paenibacillus</taxon>
    </lineage>
</organism>
<dbReference type="Gene3D" id="3.40.50.11220">
    <property type="match status" value="1"/>
</dbReference>
<dbReference type="InterPro" id="IPR002750">
    <property type="entry name" value="CobE/GbiG_C"/>
</dbReference>
<reference evidence="4 5" key="1">
    <citation type="submission" date="2020-05" db="EMBL/GenBank/DDBJ databases">
        <title>Paenibacillus glebae, sp. nov., Paenibacillus humi sp. nov., Paenibacillus pedi sp. nov., Paenibacillus terrestris sp. nov. and Paenibacillus terricola sp. nov., isolated from a forest top soil sample.</title>
        <authorList>
            <person name="Qi S."/>
            <person name="Carlier A."/>
            <person name="Cnockaert M."/>
            <person name="Vandamme P."/>
        </authorList>
    </citation>
    <scope>NUCLEOTIDE SEQUENCE [LARGE SCALE GENOMIC DNA]</scope>
    <source>
        <strain evidence="4 5">LMG 29502</strain>
    </source>
</reference>
<dbReference type="InterPro" id="IPR021745">
    <property type="entry name" value="CbiG_mid"/>
</dbReference>
<dbReference type="RefSeq" id="WP_173138008.1">
    <property type="nucleotide sequence ID" value="NZ_JABMKX010000013.1"/>
</dbReference>
<dbReference type="Pfam" id="PF01890">
    <property type="entry name" value="CbiG_C"/>
    <property type="match status" value="1"/>
</dbReference>
<dbReference type="Gene3D" id="3.30.420.180">
    <property type="entry name" value="CobE/GbiG C-terminal domain"/>
    <property type="match status" value="1"/>
</dbReference>
<dbReference type="EMBL" id="JABMKX010000013">
    <property type="protein sequence ID" value="NQX48178.1"/>
    <property type="molecule type" value="Genomic_DNA"/>
</dbReference>
<dbReference type="PANTHER" id="PTHR37477:SF1">
    <property type="entry name" value="COBALT-PRECORRIN-5A HYDROLASE"/>
    <property type="match status" value="1"/>
</dbReference>
<comment type="caution">
    <text evidence="4">The sequence shown here is derived from an EMBL/GenBank/DDBJ whole genome shotgun (WGS) entry which is preliminary data.</text>
</comment>
<dbReference type="SUPFAM" id="SSF159664">
    <property type="entry name" value="CobE/GbiG C-terminal domain-like"/>
    <property type="match status" value="1"/>
</dbReference>
<sequence length="386" mass="41089">MSKRYAAVAITRSGIRLALKLGARLDQTEVFVYAKYSGGLEGRGGEITVFDGPVQALLLKLFGDYEGIILFFSLGAAVRLTAPLLRDKRTDPAVIVIDERGEHVISMLSGHLGGANRLTLEIAELLGSHPVITTASDVQGTFAVDLLGREYGWRADSFIPMKAVSAALVNGEALAVVQESGERGWLPPGAELPGHVRLFASRAELKESGLSFSAAIFVSDRLAEGPGEVPGENQDIAVPAECTVVYRPRSLVLGLGCNRGTSAEELEAVVRHTLNKLRLSFNSVRNVATAGIKGDEAGLLALCAKYSWDLVLYTPEQLNTVELDSPSEVVFRATGAYGVCEPAALLSSGAPTLLQPKLKSGNVTIAVARVVYSEELEGSERGRGQE</sequence>
<dbReference type="InterPro" id="IPR021744">
    <property type="entry name" value="CbiG_N"/>
</dbReference>
<proteinExistence type="predicted"/>
<dbReference type="InterPro" id="IPR036518">
    <property type="entry name" value="CobE/GbiG_C_sf"/>
</dbReference>
<dbReference type="PANTHER" id="PTHR37477">
    <property type="entry name" value="COBALT-PRECORRIN-5A HYDROLASE"/>
    <property type="match status" value="1"/>
</dbReference>
<dbReference type="Pfam" id="PF11761">
    <property type="entry name" value="CbiG_mid"/>
    <property type="match status" value="1"/>
</dbReference>
<dbReference type="InterPro" id="IPR052553">
    <property type="entry name" value="CbiG_hydrolase"/>
</dbReference>
<evidence type="ECO:0000313" key="5">
    <source>
        <dbReference type="Proteomes" id="UP000711047"/>
    </source>
</evidence>
<evidence type="ECO:0000259" key="2">
    <source>
        <dbReference type="Pfam" id="PF11760"/>
    </source>
</evidence>
<dbReference type="SUPFAM" id="SSF159672">
    <property type="entry name" value="CbiG N-terminal domain-like"/>
    <property type="match status" value="1"/>
</dbReference>
<evidence type="ECO:0000259" key="3">
    <source>
        <dbReference type="Pfam" id="PF11761"/>
    </source>
</evidence>
<name>A0ABX2DU08_9BACL</name>